<dbReference type="InterPro" id="IPR017946">
    <property type="entry name" value="PLC-like_Pdiesterase_TIM-brl"/>
</dbReference>
<dbReference type="Gene3D" id="3.20.20.190">
    <property type="entry name" value="Phosphatidylinositol (PI) phosphodiesterase"/>
    <property type="match status" value="1"/>
</dbReference>
<protein>
    <recommendedName>
        <fullName evidence="3">PLC-like phosphodiesterase</fullName>
    </recommendedName>
</protein>
<name>A0ABR3XK71_9PEZI</name>
<dbReference type="InterPro" id="IPR051057">
    <property type="entry name" value="PI-PLC_domain"/>
</dbReference>
<sequence>MPSKGIQCYTYIAVPGCSIQLSVPKQTIVKNELRTFWNGDLEVDAKNISAFFCKTGRFRFKVLLGGKILTEQWLDVNAVTGRIGKGTMRTIADTPSILHTQNLVVSYGFYAAGDGEAGLPDRHQCYVTVVPNSAAWMGVLAPPGSTFENQPLSRLVLPAPHDVGMNSMTNCNLVLARVGGAVVSKLIGNDKTVRAIVDAISGRAIELIAPDIIYSLAITQKDSLGTMLQLGARYFEFRPAHCHRDILPDLPIPDVLYFQHGAIPGMAYQEFLDDVVDFLVAHPTEIAVVQLRWDGVSDACQHPTAQELDACLSTALARSKGQLSSVGTLDDLINRHATIGRLRQSGKRLVLLNSVANGFSTYTDEGNATLDGSGIIAEFNNLLAHPEQARGRPLVVLQCQATASNVSKAVAYSVLSASASTSCLLATKALCDAQTLPWLREHGVVASGPDALVVVMNDFFDGATADVAIGLSTQRIQEN</sequence>
<accession>A0ABR3XK71</accession>
<evidence type="ECO:0008006" key="3">
    <source>
        <dbReference type="Google" id="ProtNLM"/>
    </source>
</evidence>
<evidence type="ECO:0000313" key="1">
    <source>
        <dbReference type="EMBL" id="KAL1876363.1"/>
    </source>
</evidence>
<proteinExistence type="predicted"/>
<evidence type="ECO:0000313" key="2">
    <source>
        <dbReference type="Proteomes" id="UP001586593"/>
    </source>
</evidence>
<dbReference type="Proteomes" id="UP001586593">
    <property type="component" value="Unassembled WGS sequence"/>
</dbReference>
<keyword evidence="2" id="KW-1185">Reference proteome</keyword>
<dbReference type="PANTHER" id="PTHR13593:SF146">
    <property type="entry name" value="PLC-LIKE PHOSPHODIESTERASE"/>
    <property type="match status" value="1"/>
</dbReference>
<reference evidence="1 2" key="1">
    <citation type="journal article" date="2024" name="Commun. Biol.">
        <title>Comparative genomic analysis of thermophilic fungi reveals convergent evolutionary adaptations and gene losses.</title>
        <authorList>
            <person name="Steindorff A.S."/>
            <person name="Aguilar-Pontes M.V."/>
            <person name="Robinson A.J."/>
            <person name="Andreopoulos B."/>
            <person name="LaButti K."/>
            <person name="Kuo A."/>
            <person name="Mondo S."/>
            <person name="Riley R."/>
            <person name="Otillar R."/>
            <person name="Haridas S."/>
            <person name="Lipzen A."/>
            <person name="Grimwood J."/>
            <person name="Schmutz J."/>
            <person name="Clum A."/>
            <person name="Reid I.D."/>
            <person name="Moisan M.C."/>
            <person name="Butler G."/>
            <person name="Nguyen T.T.M."/>
            <person name="Dewar K."/>
            <person name="Conant G."/>
            <person name="Drula E."/>
            <person name="Henrissat B."/>
            <person name="Hansel C."/>
            <person name="Singer S."/>
            <person name="Hutchinson M.I."/>
            <person name="de Vries R.P."/>
            <person name="Natvig D.O."/>
            <person name="Powell A.J."/>
            <person name="Tsang A."/>
            <person name="Grigoriev I.V."/>
        </authorList>
    </citation>
    <scope>NUCLEOTIDE SEQUENCE [LARGE SCALE GENOMIC DNA]</scope>
    <source>
        <strain evidence="1 2">ATCC 24622</strain>
    </source>
</reference>
<organism evidence="1 2">
    <name type="scientific">Phialemonium thermophilum</name>
    <dbReference type="NCBI Taxonomy" id="223376"/>
    <lineage>
        <taxon>Eukaryota</taxon>
        <taxon>Fungi</taxon>
        <taxon>Dikarya</taxon>
        <taxon>Ascomycota</taxon>
        <taxon>Pezizomycotina</taxon>
        <taxon>Sordariomycetes</taxon>
        <taxon>Sordariomycetidae</taxon>
        <taxon>Cephalothecales</taxon>
        <taxon>Cephalothecaceae</taxon>
        <taxon>Phialemonium</taxon>
    </lineage>
</organism>
<dbReference type="SUPFAM" id="SSF51695">
    <property type="entry name" value="PLC-like phosphodiesterases"/>
    <property type="match status" value="1"/>
</dbReference>
<comment type="caution">
    <text evidence="1">The sequence shown here is derived from an EMBL/GenBank/DDBJ whole genome shotgun (WGS) entry which is preliminary data.</text>
</comment>
<dbReference type="PANTHER" id="PTHR13593">
    <property type="match status" value="1"/>
</dbReference>
<dbReference type="EMBL" id="JAZHXJ010000080">
    <property type="protein sequence ID" value="KAL1876363.1"/>
    <property type="molecule type" value="Genomic_DNA"/>
</dbReference>
<gene>
    <name evidence="1" type="ORF">VTK73DRAFT_9542</name>
</gene>